<organism evidence="2 3">
    <name type="scientific">Solilutibacter silvestris</name>
    <dbReference type="NCBI Taxonomy" id="1645665"/>
    <lineage>
        <taxon>Bacteria</taxon>
        <taxon>Pseudomonadati</taxon>
        <taxon>Pseudomonadota</taxon>
        <taxon>Gammaproteobacteria</taxon>
        <taxon>Lysobacterales</taxon>
        <taxon>Lysobacteraceae</taxon>
        <taxon>Solilutibacter</taxon>
    </lineage>
</organism>
<evidence type="ECO:0008006" key="4">
    <source>
        <dbReference type="Google" id="ProtNLM"/>
    </source>
</evidence>
<evidence type="ECO:0000313" key="2">
    <source>
        <dbReference type="EMBL" id="PNS09044.1"/>
    </source>
</evidence>
<proteinExistence type="predicted"/>
<reference evidence="2 3" key="1">
    <citation type="submission" date="2017-08" db="EMBL/GenBank/DDBJ databases">
        <title>Lysobacter sylvestris genome.</title>
        <authorList>
            <person name="Zhang D.-C."/>
            <person name="Albuquerque L."/>
            <person name="Franca L."/>
            <person name="Froufe H.J.C."/>
            <person name="Barroso C."/>
            <person name="Egas C."/>
            <person name="Da Costa M."/>
            <person name="Margesin R."/>
        </authorList>
    </citation>
    <scope>NUCLEOTIDE SEQUENCE [LARGE SCALE GENOMIC DNA]</scope>
    <source>
        <strain evidence="2 3">AM20-91</strain>
    </source>
</reference>
<dbReference type="EMBL" id="NPZB01000001">
    <property type="protein sequence ID" value="PNS09044.1"/>
    <property type="molecule type" value="Genomic_DNA"/>
</dbReference>
<dbReference type="InterPro" id="IPR046703">
    <property type="entry name" value="DUF6776"/>
</dbReference>
<comment type="caution">
    <text evidence="2">The sequence shown here is derived from an EMBL/GenBank/DDBJ whole genome shotgun (WGS) entry which is preliminary data.</text>
</comment>
<keyword evidence="1" id="KW-0472">Membrane</keyword>
<dbReference type="AlphaFoldDB" id="A0A2K1Q1Y5"/>
<dbReference type="Proteomes" id="UP000236220">
    <property type="component" value="Unassembled WGS sequence"/>
</dbReference>
<evidence type="ECO:0000313" key="3">
    <source>
        <dbReference type="Proteomes" id="UP000236220"/>
    </source>
</evidence>
<name>A0A2K1Q1Y5_9GAMM</name>
<dbReference type="Pfam" id="PF20567">
    <property type="entry name" value="DUF6776"/>
    <property type="match status" value="1"/>
</dbReference>
<feature type="transmembrane region" description="Helical" evidence="1">
    <location>
        <begin position="16"/>
        <end position="37"/>
    </location>
</feature>
<accession>A0A2K1Q1Y5</accession>
<keyword evidence="1" id="KW-0812">Transmembrane</keyword>
<keyword evidence="3" id="KW-1185">Reference proteome</keyword>
<keyword evidence="1" id="KW-1133">Transmembrane helix</keyword>
<evidence type="ECO:0000256" key="1">
    <source>
        <dbReference type="SAM" id="Phobius"/>
    </source>
</evidence>
<gene>
    <name evidence="2" type="ORF">Lysil_0673</name>
</gene>
<protein>
    <recommendedName>
        <fullName evidence="4">Transmembrane protein</fullName>
    </recommendedName>
</protein>
<sequence length="229" mass="24761">MTAKPSTHSNPNRRPWLGVTWAIAAVLVLAGAGLGLWRAAHRPLPGALNPGAAMPGNVSDLQQALANARKSDEISRAANAELQKTLAQRDEENASLKADIAFYQRFVGANADHRPLAVQAVRMHQQAAVWRFEAMIAQNTNRDADNSGKFTLGLEGMQDGKLRKLAWSDLRQDAGSDGVPYDFKLFQRVSGDIALPPGFAPTRVLTHLQPVGGAAVDNSFAWKDVFEAD</sequence>